<dbReference type="EC" id="1.2.7.11" evidence="3"/>
<dbReference type="PANTHER" id="PTHR48084">
    <property type="entry name" value="2-OXOGLUTARATE OXIDOREDUCTASE SUBUNIT KORB-RELATED"/>
    <property type="match status" value="1"/>
</dbReference>
<comment type="caution">
    <text evidence="3">The sequence shown here is derived from an EMBL/GenBank/DDBJ whole genome shotgun (WGS) entry which is preliminary data.</text>
</comment>
<keyword evidence="1 3" id="KW-0560">Oxidoreductase</keyword>
<dbReference type="InterPro" id="IPR051457">
    <property type="entry name" value="2-oxoacid:Fd_oxidoreductase"/>
</dbReference>
<dbReference type="PANTHER" id="PTHR48084:SF1">
    <property type="entry name" value="2-OXOGLUTARATE SYNTHASE SUBUNIT KORB"/>
    <property type="match status" value="1"/>
</dbReference>
<dbReference type="Gene3D" id="3.40.50.970">
    <property type="match status" value="1"/>
</dbReference>
<dbReference type="InterPro" id="IPR011766">
    <property type="entry name" value="TPP_enzyme_TPP-bd"/>
</dbReference>
<reference evidence="3 4" key="1">
    <citation type="submission" date="2022-08" db="EMBL/GenBank/DDBJ databases">
        <title>Bacterial and archaeal communities from various locations to study Microbial Dark Matter (Phase II).</title>
        <authorList>
            <person name="Stepanauskas R."/>
        </authorList>
    </citation>
    <scope>NUCLEOTIDE SEQUENCE [LARGE SCALE GENOMIC DNA]</scope>
    <source>
        <strain evidence="3 4">PD1</strain>
    </source>
</reference>
<protein>
    <submittedName>
        <fullName evidence="3">2-oxoglutarate ferredoxin oxidoreductase subunit beta</fullName>
        <ecNumber evidence="3">1.2.7.11</ecNumber>
        <ecNumber evidence="3">1.2.7.3</ecNumber>
    </submittedName>
</protein>
<sequence>MRMARREETLEVKLLREMPSPEQIWQNLPDELKVLLPEDWKARKEWLFDIWALQNGISIVISAFVQAVRQAEIDTQKLCVVSAVGCLTPVYEALNCDCFQVHQGRSIPFGIGLHLGNPSLKVAVLSDDSDILALGGNHVIHAARRNLDMLVICLHELALDGRDEQPPFNLPYLLSVCGAPYIARWTVFHWDNLRYTITEALYKRGFRFIEVVMPTLFTEEPSEFMEALNSFVGRTVIKHFASPETEGDLMGEQIVVGKFVDTEKLTFLDLMEREVFSQFA</sequence>
<dbReference type="SUPFAM" id="SSF52518">
    <property type="entry name" value="Thiamin diphosphate-binding fold (THDP-binding)"/>
    <property type="match status" value="1"/>
</dbReference>
<evidence type="ECO:0000259" key="2">
    <source>
        <dbReference type="Pfam" id="PF02775"/>
    </source>
</evidence>
<dbReference type="EC" id="1.2.7.3" evidence="3"/>
<organism evidence="3 4">
    <name type="scientific">Candidatus Fervidibacter sacchari</name>
    <dbReference type="NCBI Taxonomy" id="1448929"/>
    <lineage>
        <taxon>Bacteria</taxon>
        <taxon>Candidatus Fervidibacterota</taxon>
        <taxon>Candidatus Fervidibacter</taxon>
    </lineage>
</organism>
<gene>
    <name evidence="3" type="ORF">M2350_001855</name>
</gene>
<keyword evidence="4" id="KW-1185">Reference proteome</keyword>
<dbReference type="Pfam" id="PF02775">
    <property type="entry name" value="TPP_enzyme_C"/>
    <property type="match status" value="1"/>
</dbReference>
<evidence type="ECO:0000313" key="4">
    <source>
        <dbReference type="Proteomes" id="UP001204798"/>
    </source>
</evidence>
<accession>A0ABT2ENC8</accession>
<evidence type="ECO:0000313" key="3">
    <source>
        <dbReference type="EMBL" id="MCS3919442.1"/>
    </source>
</evidence>
<dbReference type="EMBL" id="JANUCP010000003">
    <property type="protein sequence ID" value="MCS3919442.1"/>
    <property type="molecule type" value="Genomic_DNA"/>
</dbReference>
<dbReference type="GO" id="GO:0047553">
    <property type="term" value="F:2-oxoglutarate synthase activity"/>
    <property type="evidence" value="ECO:0007669"/>
    <property type="project" value="UniProtKB-EC"/>
</dbReference>
<name>A0ABT2ENC8_9BACT</name>
<proteinExistence type="predicted"/>
<evidence type="ECO:0000256" key="1">
    <source>
        <dbReference type="ARBA" id="ARBA00023002"/>
    </source>
</evidence>
<dbReference type="InterPro" id="IPR029061">
    <property type="entry name" value="THDP-binding"/>
</dbReference>
<dbReference type="RefSeq" id="WP_259095860.1">
    <property type="nucleotide sequence ID" value="NZ_CP130454.1"/>
</dbReference>
<feature type="domain" description="Thiamine pyrophosphate enzyme TPP-binding" evidence="2">
    <location>
        <begin position="101"/>
        <end position="155"/>
    </location>
</feature>
<dbReference type="Proteomes" id="UP001204798">
    <property type="component" value="Unassembled WGS sequence"/>
</dbReference>